<reference evidence="1" key="2">
    <citation type="journal article" date="2022" name="Nat. Microbiol.">
        <title>A closed Candidatus Odinarchaeum chromosome exposes Asgard archaeal viruses.</title>
        <authorList>
            <person name="Tamarit D."/>
            <person name="Caceres E.F."/>
            <person name="Krupovic M."/>
            <person name="Nijland R."/>
            <person name="Eme L."/>
            <person name="Robinson N.P."/>
            <person name="Ettema T.J.G."/>
        </authorList>
    </citation>
    <scope>NUCLEOTIDE SEQUENCE</scope>
    <source>
        <strain evidence="1">LCB_4</strain>
    </source>
</reference>
<protein>
    <submittedName>
        <fullName evidence="1">Zinc-binding protein</fullName>
    </submittedName>
</protein>
<dbReference type="InterPro" id="IPR014958">
    <property type="entry name" value="DGC"/>
</dbReference>
<proteinExistence type="predicted"/>
<dbReference type="KEGG" id="oyw:OdinLCB4_006870"/>
<dbReference type="Proteomes" id="UP000186851">
    <property type="component" value="Chromosome"/>
</dbReference>
<sequence>MEDKKIAIIACSGASNTGQITNEVAKKIIKNLKNTVMVCLPGVPLEAKTSMDKINQADIVVAIDGCPIKCANRLLEKYTGRKPDIETNIMTDYNVKKSSDPLSYTDEEAERIAQDLIKRIKQLQS</sequence>
<dbReference type="EMBL" id="CP091871">
    <property type="protein sequence ID" value="WEU40186.1"/>
    <property type="molecule type" value="Genomic_DNA"/>
</dbReference>
<name>A0AAF0D1Z9_ODILC</name>
<dbReference type="Pfam" id="PF08859">
    <property type="entry name" value="DGC"/>
    <property type="match status" value="1"/>
</dbReference>
<dbReference type="AlphaFoldDB" id="A0AAF0D1Z9"/>
<reference evidence="1" key="1">
    <citation type="journal article" date="2017" name="Nature">
        <title>Asgard archaea illuminate the origin of eukaryotic cellular complexity.</title>
        <authorList>
            <person name="Zaremba-Niedzwiedzka K."/>
            <person name="Caceres E.F."/>
            <person name="Saw J.H."/>
            <person name="Backstrom D."/>
            <person name="Juzokaite L."/>
            <person name="Vancaester E."/>
            <person name="Seitz K.W."/>
            <person name="Anantharaman K."/>
            <person name="Starnawski P."/>
            <person name="Kjeldsen K.U."/>
            <person name="Scott M.B."/>
            <person name="Nunoura T."/>
            <person name="Banfield J.F."/>
            <person name="Schramm A."/>
            <person name="Baker B.J."/>
            <person name="Spang A."/>
            <person name="Ettema T.J.G."/>
        </authorList>
    </citation>
    <scope>NUCLEOTIDE SEQUENCE</scope>
    <source>
        <strain evidence="1">LCB_4</strain>
    </source>
</reference>
<evidence type="ECO:0000313" key="1">
    <source>
        <dbReference type="EMBL" id="WEU40186.1"/>
    </source>
</evidence>
<evidence type="ECO:0000313" key="2">
    <source>
        <dbReference type="Proteomes" id="UP000186851"/>
    </source>
</evidence>
<organism evidence="1 2">
    <name type="scientific">Odinarchaeota yellowstonii (strain LCB_4)</name>
    <dbReference type="NCBI Taxonomy" id="1841599"/>
    <lineage>
        <taxon>Archaea</taxon>
        <taxon>Promethearchaeati</taxon>
        <taxon>Candidatus Odinarchaeota</taxon>
        <taxon>Candidatus Odinarchaeia</taxon>
        <taxon>Candidatus Odinarchaeales</taxon>
        <taxon>Candidatus Odinarchaeaceae</taxon>
        <taxon>Candidatus Odinarchaeum</taxon>
    </lineage>
</organism>
<gene>
    <name evidence="1" type="ORF">OdinLCB4_006870</name>
</gene>
<accession>A0AAF0D1Z9</accession>